<evidence type="ECO:0000256" key="5">
    <source>
        <dbReference type="SAM" id="Phobius"/>
    </source>
</evidence>
<dbReference type="InterPro" id="IPR010432">
    <property type="entry name" value="RDD"/>
</dbReference>
<proteinExistence type="predicted"/>
<dbReference type="Pfam" id="PF06271">
    <property type="entry name" value="RDD"/>
    <property type="match status" value="1"/>
</dbReference>
<dbReference type="RefSeq" id="WP_368498946.1">
    <property type="nucleotide sequence ID" value="NZ_CP162511.1"/>
</dbReference>
<organism evidence="7">
    <name type="scientific">Herbiconiux sp. A18JL235</name>
    <dbReference type="NCBI Taxonomy" id="3152363"/>
    <lineage>
        <taxon>Bacteria</taxon>
        <taxon>Bacillati</taxon>
        <taxon>Actinomycetota</taxon>
        <taxon>Actinomycetes</taxon>
        <taxon>Micrococcales</taxon>
        <taxon>Microbacteriaceae</taxon>
        <taxon>Herbiconiux</taxon>
    </lineage>
</organism>
<evidence type="ECO:0000313" key="7">
    <source>
        <dbReference type="EMBL" id="XDI06566.1"/>
    </source>
</evidence>
<dbReference type="GO" id="GO:0016020">
    <property type="term" value="C:membrane"/>
    <property type="evidence" value="ECO:0007669"/>
    <property type="project" value="UniProtKB-SubCell"/>
</dbReference>
<keyword evidence="4 5" id="KW-0472">Membrane</keyword>
<sequence length="275" mass="29866">MTGARDDELLTGEAVALDVRPASFLLRSASGAIDLAVYVGALFAGVYLYSIFAASGTAFDPALAQALFIMLIVVCLVVAPITVEVASRGRSLGKLAIGARIVRDDGGAITLRHSIIRGLVGFLEIYTTFGVIAFVTSMLNGRSKRLGDLLAGSYSQHERVPRPLPFTTQVPPELTMWALTADVAKLPDRLSRRIVQFLTQASRMTPATRERLAFELAGETAPYVSPLPDVHPHAFLLGVAAIRRDREYTALMLEKRRLDQVEPILHGLPNGFPDR</sequence>
<evidence type="ECO:0000256" key="1">
    <source>
        <dbReference type="ARBA" id="ARBA00004141"/>
    </source>
</evidence>
<keyword evidence="2 5" id="KW-0812">Transmembrane</keyword>
<dbReference type="AlphaFoldDB" id="A0AB39BJM3"/>
<name>A0AB39BJM3_9MICO</name>
<dbReference type="EMBL" id="CP162511">
    <property type="protein sequence ID" value="XDI06566.1"/>
    <property type="molecule type" value="Genomic_DNA"/>
</dbReference>
<reference evidence="7" key="1">
    <citation type="submission" date="2024-05" db="EMBL/GenBank/DDBJ databases">
        <title>Herbiconiux sp. A18JL235.</title>
        <authorList>
            <person name="Zhang G."/>
        </authorList>
    </citation>
    <scope>NUCLEOTIDE SEQUENCE</scope>
    <source>
        <strain evidence="7">A18JL235</strain>
    </source>
</reference>
<feature type="domain" description="RDD" evidence="6">
    <location>
        <begin position="22"/>
        <end position="152"/>
    </location>
</feature>
<dbReference type="PANTHER" id="PTHR38480">
    <property type="entry name" value="SLR0254 PROTEIN"/>
    <property type="match status" value="1"/>
</dbReference>
<evidence type="ECO:0000259" key="6">
    <source>
        <dbReference type="Pfam" id="PF06271"/>
    </source>
</evidence>
<comment type="subcellular location">
    <subcellularLocation>
        <location evidence="1">Membrane</location>
        <topology evidence="1">Multi-pass membrane protein</topology>
    </subcellularLocation>
</comment>
<keyword evidence="3 5" id="KW-1133">Transmembrane helix</keyword>
<evidence type="ECO:0000256" key="2">
    <source>
        <dbReference type="ARBA" id="ARBA00022692"/>
    </source>
</evidence>
<feature type="transmembrane region" description="Helical" evidence="5">
    <location>
        <begin position="119"/>
        <end position="139"/>
    </location>
</feature>
<feature type="transmembrane region" description="Helical" evidence="5">
    <location>
        <begin position="35"/>
        <end position="56"/>
    </location>
</feature>
<feature type="transmembrane region" description="Helical" evidence="5">
    <location>
        <begin position="62"/>
        <end position="83"/>
    </location>
</feature>
<evidence type="ECO:0000256" key="4">
    <source>
        <dbReference type="ARBA" id="ARBA00023136"/>
    </source>
</evidence>
<accession>A0AB39BJM3</accession>
<protein>
    <submittedName>
        <fullName evidence="7">RDD family protein</fullName>
    </submittedName>
</protein>
<dbReference type="PANTHER" id="PTHR38480:SF1">
    <property type="entry name" value="SLR0254 PROTEIN"/>
    <property type="match status" value="1"/>
</dbReference>
<evidence type="ECO:0000256" key="3">
    <source>
        <dbReference type="ARBA" id="ARBA00022989"/>
    </source>
</evidence>
<gene>
    <name evidence="7" type="ORF">ABFY20_05565</name>
</gene>